<protein>
    <recommendedName>
        <fullName evidence="9 11">7-cyano-7-deazaguanine synthase</fullName>
        <ecNumber evidence="9 11">6.3.4.20</ecNumber>
    </recommendedName>
    <alternativeName>
        <fullName evidence="11">7-cyano-7-carbaguanine synthase</fullName>
    </alternativeName>
    <alternativeName>
        <fullName evidence="11">PreQ(0) synthase</fullName>
    </alternativeName>
    <alternativeName>
        <fullName evidence="11">Queuosine biosynthesis protein QueC</fullName>
    </alternativeName>
</protein>
<dbReference type="Gene3D" id="3.40.50.620">
    <property type="entry name" value="HUPs"/>
    <property type="match status" value="1"/>
</dbReference>
<keyword evidence="3 11" id="KW-0479">Metal-binding</keyword>
<dbReference type="HOGENOM" id="CLU_081854_1_0_0"/>
<dbReference type="UniPathway" id="UPA00391"/>
<gene>
    <name evidence="11" type="primary">queC</name>
    <name evidence="12" type="ordered locus">Theam_1632</name>
</gene>
<feature type="binding site" evidence="11">
    <location>
        <position position="193"/>
    </location>
    <ligand>
        <name>Zn(2+)</name>
        <dbReference type="ChEBI" id="CHEBI:29105"/>
    </ligand>
</feature>
<evidence type="ECO:0000256" key="10">
    <source>
        <dbReference type="ARBA" id="ARBA00047890"/>
    </source>
</evidence>
<keyword evidence="13" id="KW-1185">Reference proteome</keyword>
<feature type="binding site" evidence="11">
    <location>
        <begin position="8"/>
        <end position="18"/>
    </location>
    <ligand>
        <name>ATP</name>
        <dbReference type="ChEBI" id="CHEBI:30616"/>
    </ligand>
</feature>
<dbReference type="GO" id="GO:0008270">
    <property type="term" value="F:zinc ion binding"/>
    <property type="evidence" value="ECO:0007669"/>
    <property type="project" value="UniProtKB-UniRule"/>
</dbReference>
<evidence type="ECO:0000256" key="4">
    <source>
        <dbReference type="ARBA" id="ARBA00022741"/>
    </source>
</evidence>
<accession>E8T5D4</accession>
<evidence type="ECO:0000256" key="7">
    <source>
        <dbReference type="ARBA" id="ARBA00022840"/>
    </source>
</evidence>
<dbReference type="CDD" id="cd01995">
    <property type="entry name" value="QueC-like"/>
    <property type="match status" value="1"/>
</dbReference>
<dbReference type="AlphaFoldDB" id="E8T5D4"/>
<comment type="pathway">
    <text evidence="1 11">Purine metabolism; 7-cyano-7-deazaguanine biosynthesis.</text>
</comment>
<dbReference type="InterPro" id="IPR018317">
    <property type="entry name" value="QueC"/>
</dbReference>
<evidence type="ECO:0000256" key="9">
    <source>
        <dbReference type="ARBA" id="ARBA00039149"/>
    </source>
</evidence>
<evidence type="ECO:0000256" key="2">
    <source>
        <dbReference type="ARBA" id="ARBA00022598"/>
    </source>
</evidence>
<dbReference type="KEGG" id="tam:Theam_1632"/>
<dbReference type="GO" id="GO:0005524">
    <property type="term" value="F:ATP binding"/>
    <property type="evidence" value="ECO:0007669"/>
    <property type="project" value="UniProtKB-UniRule"/>
</dbReference>
<comment type="catalytic activity">
    <reaction evidence="10 11">
        <text>7-carboxy-7-carbaguanine + NH4(+) + 2 ATP = 7-cyano-7-carbaguanine + 2 AMP + 2 diphosphate + 2 H(+)</text>
        <dbReference type="Rhea" id="RHEA:27982"/>
        <dbReference type="ChEBI" id="CHEBI:15378"/>
        <dbReference type="ChEBI" id="CHEBI:28938"/>
        <dbReference type="ChEBI" id="CHEBI:30616"/>
        <dbReference type="ChEBI" id="CHEBI:33019"/>
        <dbReference type="ChEBI" id="CHEBI:45075"/>
        <dbReference type="ChEBI" id="CHEBI:61036"/>
        <dbReference type="ChEBI" id="CHEBI:456215"/>
        <dbReference type="EC" id="6.3.4.20"/>
    </reaction>
</comment>
<organism evidence="12 13">
    <name type="scientific">Thermovibrio ammonificans (strain DSM 15698 / JCM 12110 / HB-1)</name>
    <dbReference type="NCBI Taxonomy" id="648996"/>
    <lineage>
        <taxon>Bacteria</taxon>
        <taxon>Pseudomonadati</taxon>
        <taxon>Aquificota</taxon>
        <taxon>Aquificia</taxon>
        <taxon>Desulfurobacteriales</taxon>
        <taxon>Desulfurobacteriaceae</taxon>
        <taxon>Thermovibrio</taxon>
    </lineage>
</organism>
<dbReference type="Proteomes" id="UP000006362">
    <property type="component" value="Chromosome"/>
</dbReference>
<reference evidence="12" key="1">
    <citation type="submission" date="2011-01" db="EMBL/GenBank/DDBJ databases">
        <title>Complete sequence of chromosome of Thermovibrio ammonificans HB-1.</title>
        <authorList>
            <consortium name="US DOE Joint Genome Institute"/>
            <person name="Lucas S."/>
            <person name="Copeland A."/>
            <person name="Lapidus A."/>
            <person name="Cheng J.-F."/>
            <person name="Goodwin L."/>
            <person name="Pitluck S."/>
            <person name="Davenport K."/>
            <person name="Detter J.C."/>
            <person name="Han C."/>
            <person name="Tapia R."/>
            <person name="Land M."/>
            <person name="Hauser L."/>
            <person name="Kyrpides N."/>
            <person name="Ivanova N."/>
            <person name="Ovchinnikova G."/>
            <person name="Vetriani C."/>
            <person name="Woyke T."/>
        </authorList>
    </citation>
    <scope>NUCLEOTIDE SEQUENCE [LARGE SCALE GENOMIC DNA]</scope>
    <source>
        <strain evidence="12">HB-1</strain>
    </source>
</reference>
<dbReference type="EMBL" id="CP002444">
    <property type="protein sequence ID" value="ADU97588.1"/>
    <property type="molecule type" value="Genomic_DNA"/>
</dbReference>
<dbReference type="OrthoDB" id="9789567at2"/>
<evidence type="ECO:0000256" key="6">
    <source>
        <dbReference type="ARBA" id="ARBA00022833"/>
    </source>
</evidence>
<evidence type="ECO:0000256" key="3">
    <source>
        <dbReference type="ARBA" id="ARBA00022723"/>
    </source>
</evidence>
<keyword evidence="2 11" id="KW-0436">Ligase</keyword>
<feature type="binding site" evidence="11">
    <location>
        <position position="204"/>
    </location>
    <ligand>
        <name>Zn(2+)</name>
        <dbReference type="ChEBI" id="CHEBI:29105"/>
    </ligand>
</feature>
<dbReference type="GO" id="GO:0008616">
    <property type="term" value="P:tRNA queuosine(34) biosynthetic process"/>
    <property type="evidence" value="ECO:0007669"/>
    <property type="project" value="UniProtKB-UniRule"/>
</dbReference>
<evidence type="ECO:0000313" key="13">
    <source>
        <dbReference type="Proteomes" id="UP000006362"/>
    </source>
</evidence>
<proteinExistence type="inferred from homology"/>
<evidence type="ECO:0000256" key="8">
    <source>
        <dbReference type="ARBA" id="ARBA00037993"/>
    </source>
</evidence>
<evidence type="ECO:0000313" key="12">
    <source>
        <dbReference type="EMBL" id="ADU97588.1"/>
    </source>
</evidence>
<dbReference type="Pfam" id="PF06508">
    <property type="entry name" value="QueC"/>
    <property type="match status" value="1"/>
</dbReference>
<evidence type="ECO:0000256" key="1">
    <source>
        <dbReference type="ARBA" id="ARBA00005061"/>
    </source>
</evidence>
<dbReference type="EC" id="6.3.4.20" evidence="9 11"/>
<dbReference type="InterPro" id="IPR014729">
    <property type="entry name" value="Rossmann-like_a/b/a_fold"/>
</dbReference>
<comment type="function">
    <text evidence="11">Catalyzes the ATP-dependent conversion of 7-carboxy-7-deazaguanine (CDG) to 7-cyano-7-deazaguanine (preQ(0)).</text>
</comment>
<keyword evidence="4 11" id="KW-0547">Nucleotide-binding</keyword>
<dbReference type="HAMAP" id="MF_01633">
    <property type="entry name" value="QueC"/>
    <property type="match status" value="1"/>
</dbReference>
<evidence type="ECO:0000256" key="5">
    <source>
        <dbReference type="ARBA" id="ARBA00022785"/>
    </source>
</evidence>
<keyword evidence="7 11" id="KW-0067">ATP-binding</keyword>
<evidence type="ECO:0000256" key="11">
    <source>
        <dbReference type="HAMAP-Rule" id="MF_01633"/>
    </source>
</evidence>
<dbReference type="NCBIfam" id="TIGR00364">
    <property type="entry name" value="7-cyano-7-deazaguanine synthase QueC"/>
    <property type="match status" value="1"/>
</dbReference>
<keyword evidence="5 11" id="KW-0671">Queuosine biosynthesis</keyword>
<keyword evidence="6 11" id="KW-0862">Zinc</keyword>
<dbReference type="STRING" id="648996.Theam_1632"/>
<dbReference type="PANTHER" id="PTHR42914:SF1">
    <property type="entry name" value="7-CYANO-7-DEAZAGUANINE SYNTHASE"/>
    <property type="match status" value="1"/>
</dbReference>
<comment type="cofactor">
    <cofactor evidence="11">
        <name>Zn(2+)</name>
        <dbReference type="ChEBI" id="CHEBI:29105"/>
    </cofactor>
    <text evidence="11">Binds 1 zinc ion per subunit.</text>
</comment>
<dbReference type="PIRSF" id="PIRSF006293">
    <property type="entry name" value="ExsB"/>
    <property type="match status" value="1"/>
</dbReference>
<dbReference type="SUPFAM" id="SSF52402">
    <property type="entry name" value="Adenine nucleotide alpha hydrolases-like"/>
    <property type="match status" value="1"/>
</dbReference>
<feature type="binding site" evidence="11">
    <location>
        <position position="201"/>
    </location>
    <ligand>
        <name>Zn(2+)</name>
        <dbReference type="ChEBI" id="CHEBI:29105"/>
    </ligand>
</feature>
<dbReference type="eggNOG" id="COG0603">
    <property type="taxonomic scope" value="Bacteria"/>
</dbReference>
<dbReference type="PANTHER" id="PTHR42914">
    <property type="entry name" value="7-CYANO-7-DEAZAGUANINE SYNTHASE"/>
    <property type="match status" value="1"/>
</dbReference>
<dbReference type="RefSeq" id="WP_013538373.1">
    <property type="nucleotide sequence ID" value="NC_014926.1"/>
</dbReference>
<sequence>MNGAVVIFSGGLDSTTALYWAKRHFEKVYAITFYYGQRHSLEVEFAKITAEKANVDEHLIFPVDLSRIGASALTDRSIEVPETSSVEEIKERGIPVTYVPFRNGIFISIAAAYAEAKGCTNLVGGWNAVDYSGYPDCRPQFLKAMEEALNLGTKAGAEGKRWHIHAPLINLTKGQIIKLGLELGADYSYSLSCYRGDEVPCMKCDSCILRAKGWEEVGEEDHLIKRLKEEGKILE</sequence>
<dbReference type="GO" id="GO:0016879">
    <property type="term" value="F:ligase activity, forming carbon-nitrogen bonds"/>
    <property type="evidence" value="ECO:0007669"/>
    <property type="project" value="UniProtKB-UniRule"/>
</dbReference>
<feature type="binding site" evidence="11">
    <location>
        <position position="207"/>
    </location>
    <ligand>
        <name>Zn(2+)</name>
        <dbReference type="ChEBI" id="CHEBI:29105"/>
    </ligand>
</feature>
<name>E8T5D4_THEA1</name>
<comment type="similarity">
    <text evidence="8 11">Belongs to the QueC family.</text>
</comment>